<reference evidence="3 4" key="1">
    <citation type="submission" date="2019-08" db="EMBL/GenBank/DDBJ databases">
        <title>Agrococcus lahaulensis sp. nov., isolated from a cold desert of the Indian Himalayas.</title>
        <authorList>
            <person name="Qu J.H."/>
        </authorList>
    </citation>
    <scope>NUCLEOTIDE SEQUENCE [LARGE SCALE GENOMIC DNA]</scope>
    <source>
        <strain evidence="3 4">NS18</strain>
    </source>
</reference>
<dbReference type="AlphaFoldDB" id="A0A5M8QM81"/>
<evidence type="ECO:0000256" key="1">
    <source>
        <dbReference type="SAM" id="MobiDB-lite"/>
    </source>
</evidence>
<dbReference type="EMBL" id="VOIR01000011">
    <property type="protein sequence ID" value="KAA6436281.1"/>
    <property type="molecule type" value="Genomic_DNA"/>
</dbReference>
<feature type="transmembrane region" description="Helical" evidence="2">
    <location>
        <begin position="38"/>
        <end position="57"/>
    </location>
</feature>
<protein>
    <submittedName>
        <fullName evidence="3">Uncharacterized protein</fullName>
    </submittedName>
</protein>
<keyword evidence="2" id="KW-0472">Membrane</keyword>
<keyword evidence="2" id="KW-1133">Transmembrane helix</keyword>
<feature type="compositionally biased region" description="Pro residues" evidence="1">
    <location>
        <begin position="85"/>
        <end position="99"/>
    </location>
</feature>
<proteinExistence type="predicted"/>
<name>A0A5M8QM81_9MICO</name>
<dbReference type="RefSeq" id="WP_146354901.1">
    <property type="nucleotide sequence ID" value="NZ_VOIR01000011.1"/>
</dbReference>
<keyword evidence="2" id="KW-0812">Transmembrane</keyword>
<accession>A0A5M8QM81</accession>
<evidence type="ECO:0000313" key="4">
    <source>
        <dbReference type="Proteomes" id="UP000323221"/>
    </source>
</evidence>
<organism evidence="3 4">
    <name type="scientific">Agrococcus sediminis</name>
    <dbReference type="NCBI Taxonomy" id="2599924"/>
    <lineage>
        <taxon>Bacteria</taxon>
        <taxon>Bacillati</taxon>
        <taxon>Actinomycetota</taxon>
        <taxon>Actinomycetes</taxon>
        <taxon>Micrococcales</taxon>
        <taxon>Microbacteriaceae</taxon>
        <taxon>Agrococcus</taxon>
    </lineage>
</organism>
<sequence>MSQQQPPRMSEEFRDRMRAGLSTMAPHERLRERRRNRAFVGGSAAAVLVIVGAVVAVQGVRGTLLQDQAAPPPPMPSVVETLMPTPTPAPSATPSPEPTAPAATLEPGTVTPPPQATIEPDPTSAPEPSVVEVPTGGPAPQDGQLYDLAISCVSPLEIWIDDGSVAAGGAASWRTLLCGVDTAGFIDYAIPGPDARVFALTAPGDPLPHVERRPHGGSFTAEQNAALRAAGTSLVDAVVWCGTTTGTVSIGAATAECVPNEAAVIDDVESPDVLTQLVGPPGAKLWVILQLQ</sequence>
<feature type="region of interest" description="Disordered" evidence="1">
    <location>
        <begin position="66"/>
        <end position="142"/>
    </location>
</feature>
<keyword evidence="4" id="KW-1185">Reference proteome</keyword>
<evidence type="ECO:0000256" key="2">
    <source>
        <dbReference type="SAM" id="Phobius"/>
    </source>
</evidence>
<evidence type="ECO:0000313" key="3">
    <source>
        <dbReference type="EMBL" id="KAA6436281.1"/>
    </source>
</evidence>
<gene>
    <name evidence="3" type="ORF">FQ330_02405</name>
</gene>
<dbReference type="Proteomes" id="UP000323221">
    <property type="component" value="Unassembled WGS sequence"/>
</dbReference>
<comment type="caution">
    <text evidence="3">The sequence shown here is derived from an EMBL/GenBank/DDBJ whole genome shotgun (WGS) entry which is preliminary data.</text>
</comment>